<dbReference type="PROSITE" id="PS51375">
    <property type="entry name" value="PPR"/>
    <property type="match status" value="2"/>
</dbReference>
<feature type="repeat" description="PPR" evidence="2">
    <location>
        <begin position="293"/>
        <end position="328"/>
    </location>
</feature>
<dbReference type="GO" id="GO:0005739">
    <property type="term" value="C:mitochondrion"/>
    <property type="evidence" value="ECO:0007669"/>
    <property type="project" value="GOC"/>
</dbReference>
<evidence type="ECO:0000313" key="4">
    <source>
        <dbReference type="Proteomes" id="UP000596660"/>
    </source>
</evidence>
<evidence type="ECO:0008006" key="5">
    <source>
        <dbReference type="Google" id="ProtNLM"/>
    </source>
</evidence>
<dbReference type="Pfam" id="PF20431">
    <property type="entry name" value="E_motif"/>
    <property type="match status" value="1"/>
</dbReference>
<dbReference type="InterPro" id="IPR011990">
    <property type="entry name" value="TPR-like_helical_dom_sf"/>
</dbReference>
<dbReference type="AlphaFoldDB" id="A0A803KPQ3"/>
<evidence type="ECO:0000256" key="2">
    <source>
        <dbReference type="PROSITE-ProRule" id="PRU00708"/>
    </source>
</evidence>
<accession>A0A803KPQ3</accession>
<dbReference type="OMA" id="IEMPIKP"/>
<dbReference type="Pfam" id="PF13041">
    <property type="entry name" value="PPR_2"/>
    <property type="match status" value="1"/>
</dbReference>
<sequence length="445" mass="49543">MSSTSKLIYTLLHRKPKSFNQLKQIHAILITTNLKSPSTLAKLIENHFSLSPNKAPIHAHLIVNNNQTDYQLFLLNTLIKCSLPRDSIHLFAKWVSVSSIVFDDYTFIFALGACARSPFVSGLYEGKQIHARAMKLGFMPDLLVSTTALHFYANNGGYSSQKQNSHENSIKALVSFKEMMVADDSDVKPNGMTMVCVLSTVSQLGSLESGCSVHGYIAKTIDAPENDVYVGTSLVDMYSKCGCLGIASKVFAMMNERNVRTWTAMVTGLAFYGKGKEAIELLNEMREYDVRPNTITFTSTLSACCHAGLVEEALYLFHNMEKEFGVTPQIEHYGCIVDLLGKSGLLREAYEFIVRMPTESNSVLWRSLLGSCRLHGDFVMGERVGKILLQLQLDLHLGNEISTSKDYIGLSNVYALAERWEDVGTIREEMRMKGLEIKPGHSAVH</sequence>
<dbReference type="GO" id="GO:0003723">
    <property type="term" value="F:RNA binding"/>
    <property type="evidence" value="ECO:0007669"/>
    <property type="project" value="InterPro"/>
</dbReference>
<name>A0A803KPQ3_CHEQI</name>
<dbReference type="FunFam" id="1.25.40.10:FF:000090">
    <property type="entry name" value="Pentatricopeptide repeat-containing protein, chloroplastic"/>
    <property type="match status" value="1"/>
</dbReference>
<evidence type="ECO:0000256" key="1">
    <source>
        <dbReference type="ARBA" id="ARBA00022737"/>
    </source>
</evidence>
<organism evidence="3 4">
    <name type="scientific">Chenopodium quinoa</name>
    <name type="common">Quinoa</name>
    <dbReference type="NCBI Taxonomy" id="63459"/>
    <lineage>
        <taxon>Eukaryota</taxon>
        <taxon>Viridiplantae</taxon>
        <taxon>Streptophyta</taxon>
        <taxon>Embryophyta</taxon>
        <taxon>Tracheophyta</taxon>
        <taxon>Spermatophyta</taxon>
        <taxon>Magnoliopsida</taxon>
        <taxon>eudicotyledons</taxon>
        <taxon>Gunneridae</taxon>
        <taxon>Pentapetalae</taxon>
        <taxon>Caryophyllales</taxon>
        <taxon>Chenopodiaceae</taxon>
        <taxon>Chenopodioideae</taxon>
        <taxon>Atripliceae</taxon>
        <taxon>Chenopodium</taxon>
    </lineage>
</organism>
<dbReference type="NCBIfam" id="TIGR00756">
    <property type="entry name" value="PPR"/>
    <property type="match status" value="2"/>
</dbReference>
<dbReference type="Gene3D" id="1.25.40.10">
    <property type="entry name" value="Tetratricopeptide repeat domain"/>
    <property type="match status" value="2"/>
</dbReference>
<evidence type="ECO:0000313" key="3">
    <source>
        <dbReference type="EnsemblPlants" id="AUR62001009-RA:cds"/>
    </source>
</evidence>
<reference evidence="3" key="2">
    <citation type="submission" date="2021-03" db="UniProtKB">
        <authorList>
            <consortium name="EnsemblPlants"/>
        </authorList>
    </citation>
    <scope>IDENTIFICATION</scope>
</reference>
<dbReference type="InterPro" id="IPR002885">
    <property type="entry name" value="PPR_rpt"/>
</dbReference>
<protein>
    <recommendedName>
        <fullName evidence="5">Pentatricopeptide repeat-containing protein</fullName>
    </recommendedName>
</protein>
<dbReference type="PANTHER" id="PTHR47926">
    <property type="entry name" value="PENTATRICOPEPTIDE REPEAT-CONTAINING PROTEIN"/>
    <property type="match status" value="1"/>
</dbReference>
<keyword evidence="1" id="KW-0677">Repeat</keyword>
<keyword evidence="4" id="KW-1185">Reference proteome</keyword>
<dbReference type="Pfam" id="PF01535">
    <property type="entry name" value="PPR"/>
    <property type="match status" value="1"/>
</dbReference>
<dbReference type="Proteomes" id="UP000596660">
    <property type="component" value="Unplaced"/>
</dbReference>
<dbReference type="Gramene" id="AUR62001009-RA">
    <property type="protein sequence ID" value="AUR62001009-RA:cds"/>
    <property type="gene ID" value="AUR62001009"/>
</dbReference>
<dbReference type="GO" id="GO:0080156">
    <property type="term" value="P:mitochondrial mRNA modification"/>
    <property type="evidence" value="ECO:0007669"/>
    <property type="project" value="EnsemblPlants"/>
</dbReference>
<reference evidence="3" key="1">
    <citation type="journal article" date="2017" name="Nature">
        <title>The genome of Chenopodium quinoa.</title>
        <authorList>
            <person name="Jarvis D.E."/>
            <person name="Ho Y.S."/>
            <person name="Lightfoot D.J."/>
            <person name="Schmoeckel S.M."/>
            <person name="Li B."/>
            <person name="Borm T.J.A."/>
            <person name="Ohyanagi H."/>
            <person name="Mineta K."/>
            <person name="Michell C.T."/>
            <person name="Saber N."/>
            <person name="Kharbatia N.M."/>
            <person name="Rupper R.R."/>
            <person name="Sharp A.R."/>
            <person name="Dally N."/>
            <person name="Boughton B.A."/>
            <person name="Woo Y.H."/>
            <person name="Gao G."/>
            <person name="Schijlen E.G.W.M."/>
            <person name="Guo X."/>
            <person name="Momin A.A."/>
            <person name="Negrao S."/>
            <person name="Al-Babili S."/>
            <person name="Gehring C."/>
            <person name="Roessner U."/>
            <person name="Jung C."/>
            <person name="Murphy K."/>
            <person name="Arold S.T."/>
            <person name="Gojobori T."/>
            <person name="van der Linden C.G."/>
            <person name="van Loo E.N."/>
            <person name="Jellen E.N."/>
            <person name="Maughan P.J."/>
            <person name="Tester M."/>
        </authorList>
    </citation>
    <scope>NUCLEOTIDE SEQUENCE [LARGE SCALE GENOMIC DNA]</scope>
    <source>
        <strain evidence="3">cv. PI 614886</strain>
    </source>
</reference>
<dbReference type="PANTHER" id="PTHR47926:SF537">
    <property type="entry name" value="PENTACOTRIPEPTIDE-REPEAT REGION OF PRORP DOMAIN-CONTAINING PROTEIN"/>
    <property type="match status" value="1"/>
</dbReference>
<feature type="repeat" description="PPR" evidence="2">
    <location>
        <begin position="258"/>
        <end position="292"/>
    </location>
</feature>
<dbReference type="EnsemblPlants" id="AUR62001009-RA">
    <property type="protein sequence ID" value="AUR62001009-RA:cds"/>
    <property type="gene ID" value="AUR62001009"/>
</dbReference>
<proteinExistence type="predicted"/>
<dbReference type="InterPro" id="IPR046960">
    <property type="entry name" value="PPR_At4g14850-like_plant"/>
</dbReference>
<dbReference type="InterPro" id="IPR046848">
    <property type="entry name" value="E_motif"/>
</dbReference>